<dbReference type="PANTHER" id="PTHR35936:SF35">
    <property type="entry name" value="L-CYSTINE-BINDING PROTEIN TCYJ"/>
    <property type="match status" value="1"/>
</dbReference>
<evidence type="ECO:0000313" key="4">
    <source>
        <dbReference type="EMBL" id="HBP29686.1"/>
    </source>
</evidence>
<evidence type="ECO:0000313" key="5">
    <source>
        <dbReference type="Proteomes" id="UP000264036"/>
    </source>
</evidence>
<dbReference type="Proteomes" id="UP000264036">
    <property type="component" value="Unassembled WGS sequence"/>
</dbReference>
<feature type="domain" description="Solute-binding protein family 3/N-terminal" evidence="3">
    <location>
        <begin position="46"/>
        <end position="267"/>
    </location>
</feature>
<sequence length="286" mass="31147">MKTTTWVRGSRQLATILVLAIGGASVTAPAHAEQTDLLERIKSTGVIRIANTQASPPWSMLDEKNQLTGYDVAIAKEMAQRMGTPKIKFVGDTYKNFVEGLKTDKYDLVMNDMTPTEMRRKQVDFSIPYGVEVFRIFVRNDNTDITDKATLAGKKVGVSTGSSNESWARENLTDSDIRGYDNGALIFNDIANGRIDAVIISHFGGMKYAHAKGIPVKEVGEPLTYQLAAAALPKGQDGLREAVNSALDSMLKDGTVERISNEFVGKDYHMLGSIAAAKEEIAAKGK</sequence>
<feature type="signal peptide" evidence="2">
    <location>
        <begin position="1"/>
        <end position="32"/>
    </location>
</feature>
<comment type="caution">
    <text evidence="4">The sequence shown here is derived from an EMBL/GenBank/DDBJ whole genome shotgun (WGS) entry which is preliminary data.</text>
</comment>
<proteinExistence type="predicted"/>
<protein>
    <submittedName>
        <fullName evidence="4">Cysteine ABC transporter substrate-binding protein</fullName>
    </submittedName>
</protein>
<dbReference type="SMART" id="SM00062">
    <property type="entry name" value="PBPb"/>
    <property type="match status" value="1"/>
</dbReference>
<dbReference type="Gene3D" id="3.40.190.10">
    <property type="entry name" value="Periplasmic binding protein-like II"/>
    <property type="match status" value="2"/>
</dbReference>
<gene>
    <name evidence="4" type="ORF">DD666_09750</name>
</gene>
<evidence type="ECO:0000259" key="3">
    <source>
        <dbReference type="SMART" id="SM00062"/>
    </source>
</evidence>
<dbReference type="SUPFAM" id="SSF53850">
    <property type="entry name" value="Periplasmic binding protein-like II"/>
    <property type="match status" value="1"/>
</dbReference>
<dbReference type="Pfam" id="PF00497">
    <property type="entry name" value="SBP_bac_3"/>
    <property type="match status" value="1"/>
</dbReference>
<dbReference type="PANTHER" id="PTHR35936">
    <property type="entry name" value="MEMBRANE-BOUND LYTIC MUREIN TRANSGLYCOSYLASE F"/>
    <property type="match status" value="1"/>
</dbReference>
<evidence type="ECO:0000256" key="2">
    <source>
        <dbReference type="SAM" id="SignalP"/>
    </source>
</evidence>
<dbReference type="InterPro" id="IPR001638">
    <property type="entry name" value="Solute-binding_3/MltF_N"/>
</dbReference>
<organism evidence="4 5">
    <name type="scientific">Advenella kashmirensis</name>
    <dbReference type="NCBI Taxonomy" id="310575"/>
    <lineage>
        <taxon>Bacteria</taxon>
        <taxon>Pseudomonadati</taxon>
        <taxon>Pseudomonadota</taxon>
        <taxon>Betaproteobacteria</taxon>
        <taxon>Burkholderiales</taxon>
        <taxon>Alcaligenaceae</taxon>
    </lineage>
</organism>
<dbReference type="EMBL" id="DOEK01000027">
    <property type="protein sequence ID" value="HBP29686.1"/>
    <property type="molecule type" value="Genomic_DNA"/>
</dbReference>
<name>A0A356LFC6_9BURK</name>
<dbReference type="AlphaFoldDB" id="A0A356LFC6"/>
<accession>A0A356LFC6</accession>
<keyword evidence="1 2" id="KW-0732">Signal</keyword>
<feature type="chain" id="PRO_5016653391" evidence="2">
    <location>
        <begin position="33"/>
        <end position="286"/>
    </location>
</feature>
<reference evidence="4 5" key="1">
    <citation type="journal article" date="2018" name="Nat. Biotechnol.">
        <title>A standardized bacterial taxonomy based on genome phylogeny substantially revises the tree of life.</title>
        <authorList>
            <person name="Parks D.H."/>
            <person name="Chuvochina M."/>
            <person name="Waite D.W."/>
            <person name="Rinke C."/>
            <person name="Skarshewski A."/>
            <person name="Chaumeil P.A."/>
            <person name="Hugenholtz P."/>
        </authorList>
    </citation>
    <scope>NUCLEOTIDE SEQUENCE [LARGE SCALE GENOMIC DNA]</scope>
    <source>
        <strain evidence="4">UBA10707</strain>
    </source>
</reference>
<evidence type="ECO:0000256" key="1">
    <source>
        <dbReference type="ARBA" id="ARBA00022729"/>
    </source>
</evidence>